<proteinExistence type="predicted"/>
<organism evidence="1">
    <name type="scientific">viral metagenome</name>
    <dbReference type="NCBI Taxonomy" id="1070528"/>
    <lineage>
        <taxon>unclassified sequences</taxon>
        <taxon>metagenomes</taxon>
        <taxon>organismal metagenomes</taxon>
    </lineage>
</organism>
<evidence type="ECO:0000313" key="1">
    <source>
        <dbReference type="EMBL" id="QJA97378.1"/>
    </source>
</evidence>
<dbReference type="AlphaFoldDB" id="A0A6M3LXQ2"/>
<protein>
    <submittedName>
        <fullName evidence="1">Uncharacterized protein</fullName>
    </submittedName>
</protein>
<dbReference type="EMBL" id="MT143488">
    <property type="protein sequence ID" value="QJA97378.1"/>
    <property type="molecule type" value="Genomic_DNA"/>
</dbReference>
<accession>A0A6M3LXQ2</accession>
<sequence>MEELKIYIEYMTLKELKEIRAIIDRYIAKKERQLKLIKSI</sequence>
<gene>
    <name evidence="1" type="ORF">MM415B06300_0009</name>
</gene>
<reference evidence="1" key="1">
    <citation type="submission" date="2020-03" db="EMBL/GenBank/DDBJ databases">
        <title>The deep terrestrial virosphere.</title>
        <authorList>
            <person name="Holmfeldt K."/>
            <person name="Nilsson E."/>
            <person name="Simone D."/>
            <person name="Lopez-Fernandez M."/>
            <person name="Wu X."/>
            <person name="de Brujin I."/>
            <person name="Lundin D."/>
            <person name="Andersson A."/>
            <person name="Bertilsson S."/>
            <person name="Dopson M."/>
        </authorList>
    </citation>
    <scope>NUCLEOTIDE SEQUENCE</scope>
    <source>
        <strain evidence="1">MM415B06300</strain>
    </source>
</reference>
<name>A0A6M3LXQ2_9ZZZZ</name>